<dbReference type="InterPro" id="IPR027417">
    <property type="entry name" value="P-loop_NTPase"/>
</dbReference>
<dbReference type="AlphaFoldDB" id="A0A0J8QHL8"/>
<proteinExistence type="predicted"/>
<name>A0A0J8QHL8_COCIT</name>
<dbReference type="GO" id="GO:0003777">
    <property type="term" value="F:microtubule motor activity"/>
    <property type="evidence" value="ECO:0007669"/>
    <property type="project" value="InterPro"/>
</dbReference>
<dbReference type="GO" id="GO:0005874">
    <property type="term" value="C:microtubule"/>
    <property type="evidence" value="ECO:0007669"/>
    <property type="project" value="TreeGrafter"/>
</dbReference>
<dbReference type="PANTHER" id="PTHR24115">
    <property type="entry name" value="KINESIN-RELATED"/>
    <property type="match status" value="1"/>
</dbReference>
<organism evidence="1 2">
    <name type="scientific">Coccidioides immitis RMSCC 3703</name>
    <dbReference type="NCBI Taxonomy" id="454286"/>
    <lineage>
        <taxon>Eukaryota</taxon>
        <taxon>Fungi</taxon>
        <taxon>Dikarya</taxon>
        <taxon>Ascomycota</taxon>
        <taxon>Pezizomycotina</taxon>
        <taxon>Eurotiomycetes</taxon>
        <taxon>Eurotiomycetidae</taxon>
        <taxon>Onygenales</taxon>
        <taxon>Onygenaceae</taxon>
        <taxon>Coccidioides</taxon>
    </lineage>
</organism>
<dbReference type="STRING" id="454286.A0A0J8QHL8"/>
<sequence>MVLNGCRECYVREGPDGRVHVRGETEVLEGGKIRVRPVVVRDCWSFEDLRRELQVGLKLRAIGLSTVHDQSSRTHAVVELEVVTKSLLDARDAIIDRESKFVPVAKRATDIYLEEDANAYIKTPEGKYVPNPDRPPNQERIDAAEKEKERRKPTHAMYSHLMTRDAIFVDLAGSEYYHEKATPSTFATKMTPQERQEGRQINTDLLALKEVIRARALNQARIPFRSLPTDNGAPRALLGFHGHVNGLPRLRLHAILYYSPTYIVSGVYSAVLSWADNEGTSYLKLQKESGLLPGSSCYDVQYSTSSRTTEVSGLVGDFEPGSSLFSFPPKGLEIDHGALLISTALDHLCRTSGMTLEMARLIIGIPCLNCLPDLDVETFWCVTLPGRIACQKCHDGKRKCEEVSLTPDVEHALILRGYIFYASRLGFPTRWQKDELAMLIAKIMRPQLSPSPGTEAARVAAEPLIPCLLDLNPAT</sequence>
<dbReference type="GO" id="GO:0008017">
    <property type="term" value="F:microtubule binding"/>
    <property type="evidence" value="ECO:0007669"/>
    <property type="project" value="TreeGrafter"/>
</dbReference>
<dbReference type="Gene3D" id="3.40.850.10">
    <property type="entry name" value="Kinesin motor domain"/>
    <property type="match status" value="1"/>
</dbReference>
<dbReference type="GO" id="GO:0016887">
    <property type="term" value="F:ATP hydrolysis activity"/>
    <property type="evidence" value="ECO:0007669"/>
    <property type="project" value="TreeGrafter"/>
</dbReference>
<dbReference type="InterPro" id="IPR036961">
    <property type="entry name" value="Kinesin_motor_dom_sf"/>
</dbReference>
<dbReference type="GO" id="GO:0005871">
    <property type="term" value="C:kinesin complex"/>
    <property type="evidence" value="ECO:0007669"/>
    <property type="project" value="TreeGrafter"/>
</dbReference>
<evidence type="ECO:0000313" key="2">
    <source>
        <dbReference type="Proteomes" id="UP000054559"/>
    </source>
</evidence>
<dbReference type="GO" id="GO:0007018">
    <property type="term" value="P:microtubule-based movement"/>
    <property type="evidence" value="ECO:0007669"/>
    <property type="project" value="InterPro"/>
</dbReference>
<gene>
    <name evidence="1" type="ORF">CISG_00285</name>
</gene>
<accession>A0A0J8QHL8</accession>
<protein>
    <submittedName>
        <fullName evidence="1">Kinesin family protein</fullName>
    </submittedName>
</protein>
<dbReference type="Proteomes" id="UP000054559">
    <property type="component" value="Unassembled WGS sequence"/>
</dbReference>
<dbReference type="EMBL" id="DS268118">
    <property type="protein sequence ID" value="KMU71976.1"/>
    <property type="molecule type" value="Genomic_DNA"/>
</dbReference>
<evidence type="ECO:0000313" key="1">
    <source>
        <dbReference type="EMBL" id="KMU71976.1"/>
    </source>
</evidence>
<dbReference type="InterPro" id="IPR027640">
    <property type="entry name" value="Kinesin-like_fam"/>
</dbReference>
<reference evidence="2" key="1">
    <citation type="journal article" date="2010" name="Genome Res.">
        <title>Population genomic sequencing of Coccidioides fungi reveals recent hybridization and transposon control.</title>
        <authorList>
            <person name="Neafsey D.E."/>
            <person name="Barker B.M."/>
            <person name="Sharpton T.J."/>
            <person name="Stajich J.E."/>
            <person name="Park D.J."/>
            <person name="Whiston E."/>
            <person name="Hung C.-Y."/>
            <person name="McMahan C."/>
            <person name="White J."/>
            <person name="Sykes S."/>
            <person name="Heiman D."/>
            <person name="Young S."/>
            <person name="Zeng Q."/>
            <person name="Abouelleil A."/>
            <person name="Aftuck L."/>
            <person name="Bessette D."/>
            <person name="Brown A."/>
            <person name="FitzGerald M."/>
            <person name="Lui A."/>
            <person name="Macdonald J.P."/>
            <person name="Priest M."/>
            <person name="Orbach M.J."/>
            <person name="Galgiani J.N."/>
            <person name="Kirkland T.N."/>
            <person name="Cole G.T."/>
            <person name="Birren B.W."/>
            <person name="Henn M.R."/>
            <person name="Taylor J.W."/>
            <person name="Rounsley S.D."/>
        </authorList>
    </citation>
    <scope>NUCLEOTIDE SEQUENCE [LARGE SCALE GENOMIC DNA]</scope>
    <source>
        <strain evidence="2">RMSCC 3703</strain>
    </source>
</reference>
<dbReference type="SUPFAM" id="SSF52540">
    <property type="entry name" value="P-loop containing nucleoside triphosphate hydrolases"/>
    <property type="match status" value="1"/>
</dbReference>
<dbReference type="OrthoDB" id="10274717at2759"/>